<dbReference type="AlphaFoldDB" id="A0A8S9IY80"/>
<comment type="caution">
    <text evidence="2">The sequence shown here is derived from an EMBL/GenBank/DDBJ whole genome shotgun (WGS) entry which is preliminary data.</text>
</comment>
<evidence type="ECO:0000256" key="1">
    <source>
        <dbReference type="ARBA" id="ARBA00006765"/>
    </source>
</evidence>
<dbReference type="InterPro" id="IPR007736">
    <property type="entry name" value="Caleosin-related"/>
</dbReference>
<proteinExistence type="inferred from homology"/>
<dbReference type="GO" id="GO:0005509">
    <property type="term" value="F:calcium ion binding"/>
    <property type="evidence" value="ECO:0007669"/>
    <property type="project" value="TreeGrafter"/>
</dbReference>
<dbReference type="PANTHER" id="PTHR31495:SF30">
    <property type="entry name" value="PEROXYGENASE 2"/>
    <property type="match status" value="1"/>
</dbReference>
<name>A0A8S9IY80_BRACR</name>
<reference evidence="2" key="1">
    <citation type="submission" date="2019-12" db="EMBL/GenBank/DDBJ databases">
        <title>Genome sequencing and annotation of Brassica cretica.</title>
        <authorList>
            <person name="Studholme D.J."/>
            <person name="Sarris P.F."/>
        </authorList>
    </citation>
    <scope>NUCLEOTIDE SEQUENCE</scope>
    <source>
        <strain evidence="2">PFS-102/07</strain>
        <tissue evidence="2">Leaf</tissue>
    </source>
</reference>
<dbReference type="PANTHER" id="PTHR31495">
    <property type="entry name" value="PEROXYGENASE 3-RELATED"/>
    <property type="match status" value="1"/>
</dbReference>
<dbReference type="GO" id="GO:0004497">
    <property type="term" value="F:monooxygenase activity"/>
    <property type="evidence" value="ECO:0007669"/>
    <property type="project" value="TreeGrafter"/>
</dbReference>
<sequence>MTTMEMMERDAMKTVAPCAPVTYHRRVRGDLDDTFPKPYLPRALQAPDMEHPLGTPEHRHNGLSVLQQHVACFDLDDNGIIYPSETFYCKHITSIYDSGYSVSIYLRRLSWLLGWVPSPFFPIYINNIHKAKHGSDSKTYDNEGRYTPANLELMFSKYARTVPDRLSIGELWDMTEGNRDDFDFFGWLASKVEWGVLYKALQTYCLAADEVSSPYIRIALFCLCSSLPLELHLVASVLQTGPEYHLGCWA</sequence>
<dbReference type="EMBL" id="QGKY02001015">
    <property type="protein sequence ID" value="KAF2574695.1"/>
    <property type="molecule type" value="Genomic_DNA"/>
</dbReference>
<comment type="similarity">
    <text evidence="1">Belongs to the caleosin family.</text>
</comment>
<accession>A0A8S9IY80</accession>
<evidence type="ECO:0008006" key="3">
    <source>
        <dbReference type="Google" id="ProtNLM"/>
    </source>
</evidence>
<protein>
    <recommendedName>
        <fullName evidence="3">Caleosin</fullName>
    </recommendedName>
</protein>
<evidence type="ECO:0000313" key="2">
    <source>
        <dbReference type="EMBL" id="KAF2574695.1"/>
    </source>
</evidence>
<gene>
    <name evidence="2" type="ORF">F2Q70_00005083</name>
</gene>
<dbReference type="Pfam" id="PF05042">
    <property type="entry name" value="Caleosin"/>
    <property type="match status" value="1"/>
</dbReference>
<organism evidence="2">
    <name type="scientific">Brassica cretica</name>
    <name type="common">Mustard</name>
    <dbReference type="NCBI Taxonomy" id="69181"/>
    <lineage>
        <taxon>Eukaryota</taxon>
        <taxon>Viridiplantae</taxon>
        <taxon>Streptophyta</taxon>
        <taxon>Embryophyta</taxon>
        <taxon>Tracheophyta</taxon>
        <taxon>Spermatophyta</taxon>
        <taxon>Magnoliopsida</taxon>
        <taxon>eudicotyledons</taxon>
        <taxon>Gunneridae</taxon>
        <taxon>Pentapetalae</taxon>
        <taxon>rosids</taxon>
        <taxon>malvids</taxon>
        <taxon>Brassicales</taxon>
        <taxon>Brassicaceae</taxon>
        <taxon>Brassiceae</taxon>
        <taxon>Brassica</taxon>
    </lineage>
</organism>